<evidence type="ECO:0000313" key="12">
    <source>
        <dbReference type="Proteomes" id="UP000030752"/>
    </source>
</evidence>
<dbReference type="GO" id="GO:0005506">
    <property type="term" value="F:iron ion binding"/>
    <property type="evidence" value="ECO:0007669"/>
    <property type="project" value="InterPro"/>
</dbReference>
<comment type="cofactor">
    <cofactor evidence="1 8">
        <name>heme</name>
        <dbReference type="ChEBI" id="CHEBI:30413"/>
    </cofactor>
</comment>
<evidence type="ECO:0000256" key="5">
    <source>
        <dbReference type="ARBA" id="ARBA00023002"/>
    </source>
</evidence>
<keyword evidence="4 8" id="KW-0479">Metal-binding</keyword>
<keyword evidence="6 8" id="KW-0408">Iron</keyword>
<keyword evidence="5 9" id="KW-0560">Oxidoreductase</keyword>
<dbReference type="InterPro" id="IPR017972">
    <property type="entry name" value="Cyt_P450_CS"/>
</dbReference>
<feature type="binding site" description="axial binding residue" evidence="8">
    <location>
        <position position="464"/>
    </location>
    <ligand>
        <name>heme</name>
        <dbReference type="ChEBI" id="CHEBI:30413"/>
    </ligand>
    <ligandPart>
        <name>Fe</name>
        <dbReference type="ChEBI" id="CHEBI:18248"/>
    </ligandPart>
</feature>
<dbReference type="GO" id="GO:0016705">
    <property type="term" value="F:oxidoreductase activity, acting on paired donors, with incorporation or reduction of molecular oxygen"/>
    <property type="evidence" value="ECO:0007669"/>
    <property type="project" value="InterPro"/>
</dbReference>
<dbReference type="GO" id="GO:0004497">
    <property type="term" value="F:monooxygenase activity"/>
    <property type="evidence" value="ECO:0007669"/>
    <property type="project" value="UniProtKB-KW"/>
</dbReference>
<dbReference type="PRINTS" id="PR00385">
    <property type="entry name" value="P450"/>
</dbReference>
<dbReference type="CDD" id="cd11062">
    <property type="entry name" value="CYP58-like"/>
    <property type="match status" value="1"/>
</dbReference>
<dbReference type="STRING" id="1220924.W2RN71"/>
<dbReference type="SUPFAM" id="SSF48264">
    <property type="entry name" value="Cytochrome P450"/>
    <property type="match status" value="1"/>
</dbReference>
<organism evidence="11 12">
    <name type="scientific">Cyphellophora europaea (strain CBS 101466)</name>
    <name type="common">Phialophora europaea</name>
    <dbReference type="NCBI Taxonomy" id="1220924"/>
    <lineage>
        <taxon>Eukaryota</taxon>
        <taxon>Fungi</taxon>
        <taxon>Dikarya</taxon>
        <taxon>Ascomycota</taxon>
        <taxon>Pezizomycotina</taxon>
        <taxon>Eurotiomycetes</taxon>
        <taxon>Chaetothyriomycetidae</taxon>
        <taxon>Chaetothyriales</taxon>
        <taxon>Cyphellophoraceae</taxon>
        <taxon>Cyphellophora</taxon>
    </lineage>
</organism>
<dbReference type="EMBL" id="KB822723">
    <property type="protein sequence ID" value="ETN37785.1"/>
    <property type="molecule type" value="Genomic_DNA"/>
</dbReference>
<keyword evidence="10" id="KW-0812">Transmembrane</keyword>
<dbReference type="PRINTS" id="PR00463">
    <property type="entry name" value="EP450I"/>
</dbReference>
<dbReference type="RefSeq" id="XP_008719954.1">
    <property type="nucleotide sequence ID" value="XM_008721732.1"/>
</dbReference>
<evidence type="ECO:0000256" key="3">
    <source>
        <dbReference type="ARBA" id="ARBA00022617"/>
    </source>
</evidence>
<dbReference type="PANTHER" id="PTHR24305:SF157">
    <property type="entry name" value="N-ACETYLTRYPTOPHAN 6-HYDROXYLASE IVOC-RELATED"/>
    <property type="match status" value="1"/>
</dbReference>
<keyword evidence="12" id="KW-1185">Reference proteome</keyword>
<keyword evidence="10" id="KW-0472">Membrane</keyword>
<dbReference type="GO" id="GO:0020037">
    <property type="term" value="F:heme binding"/>
    <property type="evidence" value="ECO:0007669"/>
    <property type="project" value="InterPro"/>
</dbReference>
<evidence type="ECO:0000256" key="7">
    <source>
        <dbReference type="ARBA" id="ARBA00023033"/>
    </source>
</evidence>
<dbReference type="InParanoid" id="W2RN71"/>
<dbReference type="OrthoDB" id="3945418at2759"/>
<dbReference type="Pfam" id="PF00067">
    <property type="entry name" value="p450"/>
    <property type="match status" value="1"/>
</dbReference>
<evidence type="ECO:0000256" key="8">
    <source>
        <dbReference type="PIRSR" id="PIRSR602401-1"/>
    </source>
</evidence>
<dbReference type="InterPro" id="IPR050121">
    <property type="entry name" value="Cytochrome_P450_monoxygenase"/>
</dbReference>
<evidence type="ECO:0000256" key="10">
    <source>
        <dbReference type="SAM" id="Phobius"/>
    </source>
</evidence>
<dbReference type="HOGENOM" id="CLU_001570_14_4_1"/>
<evidence type="ECO:0000313" key="11">
    <source>
        <dbReference type="EMBL" id="ETN37785.1"/>
    </source>
</evidence>
<evidence type="ECO:0000256" key="4">
    <source>
        <dbReference type="ARBA" id="ARBA00022723"/>
    </source>
</evidence>
<keyword evidence="3 8" id="KW-0349">Heme</keyword>
<gene>
    <name evidence="11" type="ORF">HMPREF1541_07408</name>
</gene>
<dbReference type="VEuPathDB" id="FungiDB:HMPREF1541_07408"/>
<feature type="transmembrane region" description="Helical" evidence="10">
    <location>
        <begin position="22"/>
        <end position="43"/>
    </location>
</feature>
<evidence type="ECO:0008006" key="13">
    <source>
        <dbReference type="Google" id="ProtNLM"/>
    </source>
</evidence>
<accession>W2RN71</accession>
<comment type="similarity">
    <text evidence="2 9">Belongs to the cytochrome P450 family.</text>
</comment>
<dbReference type="eggNOG" id="KOG0157">
    <property type="taxonomic scope" value="Eukaryota"/>
</dbReference>
<dbReference type="PROSITE" id="PS00086">
    <property type="entry name" value="CYTOCHROME_P450"/>
    <property type="match status" value="1"/>
</dbReference>
<sequence length="524" mass="59850">MSFINTLSTTLAKILPDTTFEAIAWVTIALCAYTIGLGIYRLYLCPHARFPGPSLAALTYWYEYYYDVTLGGKYIFRIEELHKQYGPVVRINPYELHINDPDFFSEIYHNNKWITHRDRWYNLDHLGDGLAFTMHHDLHRERREPLAPYFSMQSIRALEPRITGVVTNMVTRMQRALQDDEVLVMYRLGTAFAMDVITEYAFGKEGATNMMLKPEMGAEWSDMTKETIQVNPFARQFKWLTATLATLPSAWVLRLNPKLAGYVHWKEKLLEQVRRIVAEHSEANDDSKGSGYEDNIFHHLLDSDLSTADKGEMRLTDEASMIVGAGGETTAQVIGRAFYHILDNPEVLVKLRAELIGAIPDAKVMPSLRTLQNLPYLSAVVEEAVRIALPLLARSPRMFEDHALQFDGWRIEPGIAVSTSPYVVSTNERVFPEPFKFRPERWLGDAGKELQKYAVTFGKGRRGCLGKNLGYVELWFALGVAFRRFELELYETTIEDVTVVHDFFIGVTELSSKGVRAKVVRELS</sequence>
<dbReference type="Proteomes" id="UP000030752">
    <property type="component" value="Unassembled WGS sequence"/>
</dbReference>
<protein>
    <recommendedName>
        <fullName evidence="13">Cytochrome P450</fullName>
    </recommendedName>
</protein>
<evidence type="ECO:0000256" key="6">
    <source>
        <dbReference type="ARBA" id="ARBA00023004"/>
    </source>
</evidence>
<dbReference type="InterPro" id="IPR002401">
    <property type="entry name" value="Cyt_P450_E_grp-I"/>
</dbReference>
<dbReference type="GeneID" id="19974747"/>
<reference evidence="11 12" key="1">
    <citation type="submission" date="2013-03" db="EMBL/GenBank/DDBJ databases">
        <title>The Genome Sequence of Phialophora europaea CBS 101466.</title>
        <authorList>
            <consortium name="The Broad Institute Genomics Platform"/>
            <person name="Cuomo C."/>
            <person name="de Hoog S."/>
            <person name="Gorbushina A."/>
            <person name="Walker B."/>
            <person name="Young S.K."/>
            <person name="Zeng Q."/>
            <person name="Gargeya S."/>
            <person name="Fitzgerald M."/>
            <person name="Haas B."/>
            <person name="Abouelleil A."/>
            <person name="Allen A.W."/>
            <person name="Alvarado L."/>
            <person name="Arachchi H.M."/>
            <person name="Berlin A.M."/>
            <person name="Chapman S.B."/>
            <person name="Gainer-Dewar J."/>
            <person name="Goldberg J."/>
            <person name="Griggs A."/>
            <person name="Gujja S."/>
            <person name="Hansen M."/>
            <person name="Howarth C."/>
            <person name="Imamovic A."/>
            <person name="Ireland A."/>
            <person name="Larimer J."/>
            <person name="McCowan C."/>
            <person name="Murphy C."/>
            <person name="Pearson M."/>
            <person name="Poon T.W."/>
            <person name="Priest M."/>
            <person name="Roberts A."/>
            <person name="Saif S."/>
            <person name="Shea T."/>
            <person name="Sisk P."/>
            <person name="Sykes S."/>
            <person name="Wortman J."/>
            <person name="Nusbaum C."/>
            <person name="Birren B."/>
        </authorList>
    </citation>
    <scope>NUCLEOTIDE SEQUENCE [LARGE SCALE GENOMIC DNA]</scope>
    <source>
        <strain evidence="11 12">CBS 101466</strain>
    </source>
</reference>
<proteinExistence type="inferred from homology"/>
<evidence type="ECO:0000256" key="2">
    <source>
        <dbReference type="ARBA" id="ARBA00010617"/>
    </source>
</evidence>
<keyword evidence="7 9" id="KW-0503">Monooxygenase</keyword>
<dbReference type="PANTHER" id="PTHR24305">
    <property type="entry name" value="CYTOCHROME P450"/>
    <property type="match status" value="1"/>
</dbReference>
<evidence type="ECO:0000256" key="1">
    <source>
        <dbReference type="ARBA" id="ARBA00001971"/>
    </source>
</evidence>
<keyword evidence="10" id="KW-1133">Transmembrane helix</keyword>
<dbReference type="AlphaFoldDB" id="W2RN71"/>
<name>W2RN71_CYPE1</name>
<dbReference type="InterPro" id="IPR001128">
    <property type="entry name" value="Cyt_P450"/>
</dbReference>
<dbReference type="InterPro" id="IPR036396">
    <property type="entry name" value="Cyt_P450_sf"/>
</dbReference>
<dbReference type="Gene3D" id="1.10.630.10">
    <property type="entry name" value="Cytochrome P450"/>
    <property type="match status" value="1"/>
</dbReference>
<evidence type="ECO:0000256" key="9">
    <source>
        <dbReference type="RuleBase" id="RU000461"/>
    </source>
</evidence>